<evidence type="ECO:0000256" key="6">
    <source>
        <dbReference type="ARBA" id="ARBA00023136"/>
    </source>
</evidence>
<evidence type="ECO:0000313" key="12">
    <source>
        <dbReference type="Proteomes" id="UP001054252"/>
    </source>
</evidence>
<evidence type="ECO:0000256" key="8">
    <source>
        <dbReference type="SAM" id="Phobius"/>
    </source>
</evidence>
<comment type="similarity">
    <text evidence="2">Belongs to the PC-esterase family. TBL subfamily.</text>
</comment>
<evidence type="ECO:0000256" key="3">
    <source>
        <dbReference type="ARBA" id="ARBA00022692"/>
    </source>
</evidence>
<evidence type="ECO:0000256" key="1">
    <source>
        <dbReference type="ARBA" id="ARBA00004167"/>
    </source>
</evidence>
<sequence>MEMKDGDYYCRLCRKYLFLALLLILTILLLLDRENYPSLFTHLSSHDVSAIPPSEPRVQNEDGKFQSLVNEETREPIEEVPKDDNDENGTSITETKVCNYAKGRWVADSGYPLYSAGCKYIQRNWACRLTNRTDFSYEGYRWQPRDCSMPKFDPSAFLARMRDKTIAFIGDSLSREQFQSLMCMLTGGKDSPDVEDVASKYDFLLFLHRGAVHHHGWAYRFQSTNTTIILGQPDSAPGREPINATDPNTLYAMHLDRQPAFIQDHINDLDVLVLNTARHWSLRMVNMDKEIMYLNGKPLKDKNLRKIESAKIFKVNNIVKWLHSQIILHVQS</sequence>
<keyword evidence="5 8" id="KW-1133">Transmembrane helix</keyword>
<dbReference type="GO" id="GO:0005794">
    <property type="term" value="C:Golgi apparatus"/>
    <property type="evidence" value="ECO:0007669"/>
    <property type="project" value="TreeGrafter"/>
</dbReference>
<evidence type="ECO:0000256" key="2">
    <source>
        <dbReference type="ARBA" id="ARBA00007727"/>
    </source>
</evidence>
<dbReference type="PANTHER" id="PTHR32285:SF235">
    <property type="entry name" value="PROTEIN TRICHOME BIREFRINGENCE-LIKE 16"/>
    <property type="match status" value="1"/>
</dbReference>
<evidence type="ECO:0000313" key="11">
    <source>
        <dbReference type="EMBL" id="GKV21597.1"/>
    </source>
</evidence>
<organism evidence="11 12">
    <name type="scientific">Rubroshorea leprosula</name>
    <dbReference type="NCBI Taxonomy" id="152421"/>
    <lineage>
        <taxon>Eukaryota</taxon>
        <taxon>Viridiplantae</taxon>
        <taxon>Streptophyta</taxon>
        <taxon>Embryophyta</taxon>
        <taxon>Tracheophyta</taxon>
        <taxon>Spermatophyta</taxon>
        <taxon>Magnoliopsida</taxon>
        <taxon>eudicotyledons</taxon>
        <taxon>Gunneridae</taxon>
        <taxon>Pentapetalae</taxon>
        <taxon>rosids</taxon>
        <taxon>malvids</taxon>
        <taxon>Malvales</taxon>
        <taxon>Dipterocarpaceae</taxon>
        <taxon>Rubroshorea</taxon>
    </lineage>
</organism>
<dbReference type="Pfam" id="PF13839">
    <property type="entry name" value="PC-Esterase"/>
    <property type="match status" value="1"/>
</dbReference>
<comment type="caution">
    <text evidence="11">The sequence shown here is derived from an EMBL/GenBank/DDBJ whole genome shotgun (WGS) entry which is preliminary data.</text>
</comment>
<keyword evidence="6 8" id="KW-0472">Membrane</keyword>
<proteinExistence type="inferred from homology"/>
<feature type="transmembrane region" description="Helical" evidence="8">
    <location>
        <begin position="12"/>
        <end position="31"/>
    </location>
</feature>
<comment type="subcellular location">
    <subcellularLocation>
        <location evidence="1">Membrane</location>
        <topology evidence="1">Single-pass membrane protein</topology>
    </subcellularLocation>
</comment>
<dbReference type="InterPro" id="IPR025846">
    <property type="entry name" value="TBL_N"/>
</dbReference>
<dbReference type="GO" id="GO:0016413">
    <property type="term" value="F:O-acetyltransferase activity"/>
    <property type="evidence" value="ECO:0007669"/>
    <property type="project" value="InterPro"/>
</dbReference>
<keyword evidence="4" id="KW-0735">Signal-anchor</keyword>
<gene>
    <name evidence="11" type="ORF">SLEP1_g31562</name>
</gene>
<dbReference type="InterPro" id="IPR026057">
    <property type="entry name" value="TBL_C"/>
</dbReference>
<dbReference type="GO" id="GO:0016020">
    <property type="term" value="C:membrane"/>
    <property type="evidence" value="ECO:0007669"/>
    <property type="project" value="UniProtKB-SubCell"/>
</dbReference>
<evidence type="ECO:0000259" key="10">
    <source>
        <dbReference type="Pfam" id="PF14416"/>
    </source>
</evidence>
<dbReference type="Proteomes" id="UP001054252">
    <property type="component" value="Unassembled WGS sequence"/>
</dbReference>
<evidence type="ECO:0000259" key="9">
    <source>
        <dbReference type="Pfam" id="PF13839"/>
    </source>
</evidence>
<feature type="domain" description="Trichome birefringence-like C-terminal" evidence="9">
    <location>
        <begin position="149"/>
        <end position="325"/>
    </location>
</feature>
<dbReference type="PANTHER" id="PTHR32285">
    <property type="entry name" value="PROTEIN TRICHOME BIREFRINGENCE-LIKE 9-RELATED"/>
    <property type="match status" value="1"/>
</dbReference>
<evidence type="ECO:0000256" key="4">
    <source>
        <dbReference type="ARBA" id="ARBA00022968"/>
    </source>
</evidence>
<protein>
    <recommendedName>
        <fullName evidence="13">Trichome birefringence-like N-terminal domain-containing protein</fullName>
    </recommendedName>
</protein>
<reference evidence="11 12" key="1">
    <citation type="journal article" date="2021" name="Commun. Biol.">
        <title>The genome of Shorea leprosula (Dipterocarpaceae) highlights the ecological relevance of drought in aseasonal tropical rainforests.</title>
        <authorList>
            <person name="Ng K.K.S."/>
            <person name="Kobayashi M.J."/>
            <person name="Fawcett J.A."/>
            <person name="Hatakeyama M."/>
            <person name="Paape T."/>
            <person name="Ng C.H."/>
            <person name="Ang C.C."/>
            <person name="Tnah L.H."/>
            <person name="Lee C.T."/>
            <person name="Nishiyama T."/>
            <person name="Sese J."/>
            <person name="O'Brien M.J."/>
            <person name="Copetti D."/>
            <person name="Mohd Noor M.I."/>
            <person name="Ong R.C."/>
            <person name="Putra M."/>
            <person name="Sireger I.Z."/>
            <person name="Indrioko S."/>
            <person name="Kosugi Y."/>
            <person name="Izuno A."/>
            <person name="Isagi Y."/>
            <person name="Lee S.L."/>
            <person name="Shimizu K.K."/>
        </authorList>
    </citation>
    <scope>NUCLEOTIDE SEQUENCE [LARGE SCALE GENOMIC DNA]</scope>
    <source>
        <strain evidence="11">214</strain>
    </source>
</reference>
<dbReference type="EMBL" id="BPVZ01000058">
    <property type="protein sequence ID" value="GKV21597.1"/>
    <property type="molecule type" value="Genomic_DNA"/>
</dbReference>
<name>A0AAV5K5U9_9ROSI</name>
<keyword evidence="3 8" id="KW-0812">Transmembrane</keyword>
<dbReference type="InterPro" id="IPR029962">
    <property type="entry name" value="TBL"/>
</dbReference>
<evidence type="ECO:0000256" key="5">
    <source>
        <dbReference type="ARBA" id="ARBA00022989"/>
    </source>
</evidence>
<feature type="domain" description="Trichome birefringence-like N-terminal" evidence="10">
    <location>
        <begin position="97"/>
        <end position="148"/>
    </location>
</feature>
<feature type="region of interest" description="Disordered" evidence="7">
    <location>
        <begin position="71"/>
        <end position="91"/>
    </location>
</feature>
<evidence type="ECO:0008006" key="13">
    <source>
        <dbReference type="Google" id="ProtNLM"/>
    </source>
</evidence>
<dbReference type="AlphaFoldDB" id="A0AAV5K5U9"/>
<dbReference type="Pfam" id="PF14416">
    <property type="entry name" value="PMR5N"/>
    <property type="match status" value="1"/>
</dbReference>
<evidence type="ECO:0000256" key="7">
    <source>
        <dbReference type="SAM" id="MobiDB-lite"/>
    </source>
</evidence>
<keyword evidence="12" id="KW-1185">Reference proteome</keyword>
<feature type="compositionally biased region" description="Basic and acidic residues" evidence="7">
    <location>
        <begin position="71"/>
        <end position="83"/>
    </location>
</feature>
<accession>A0AAV5K5U9</accession>